<dbReference type="EMBL" id="JAPEVB010000004">
    <property type="protein sequence ID" value="KAJ4389449.1"/>
    <property type="molecule type" value="Genomic_DNA"/>
</dbReference>
<dbReference type="Proteomes" id="UP001140453">
    <property type="component" value="Unassembled WGS sequence"/>
</dbReference>
<feature type="region of interest" description="Disordered" evidence="1">
    <location>
        <begin position="171"/>
        <end position="204"/>
    </location>
</feature>
<accession>A0A9W9CV61</accession>
<comment type="caution">
    <text evidence="3">The sequence shown here is derived from an EMBL/GenBank/DDBJ whole genome shotgun (WGS) entry which is preliminary data.</text>
</comment>
<sequence>MNAEISFLGETLSLIHIPLSLYSQFLQPILRILLPPSLETDNSVDHDELDLDGLTLDQKHGFLNISVTPLECSIVCHDAWAKKIFEPIIKQLPKDTAKTVTISKESYLVLRVSSPGMEAGSRVVDLTSPLALAGIPIFFITTYYSDFIIVPSRDRQSVVHALLSRGFECEEDSNDSFVSPGALSHTRGLSQESDAPPSTPPPSNVAELQVRTFKLLKKHNVIPNIEPDLRLIHCSGKDVWHVDDYSRPARSHSGNGNHHHHRESWVDKVDTKFYTSLILSLVSKPRFLSVTLTAEDEPSLLLDKRLLDNFGDSLIGPTEADLTPIFLDLVDLPFEATGIVAGVAGKLVEEMVMEQNAELSYLSTAKTGAVILSSEHAEKALDILIPLLTKQG</sequence>
<evidence type="ECO:0000313" key="3">
    <source>
        <dbReference type="EMBL" id="KAJ4389449.1"/>
    </source>
</evidence>
<dbReference type="PANTHER" id="PTHR31131">
    <property type="entry name" value="CHROMOSOME 1, WHOLE GENOME SHOTGUN SEQUENCE"/>
    <property type="match status" value="1"/>
</dbReference>
<evidence type="ECO:0000259" key="2">
    <source>
        <dbReference type="Pfam" id="PF13840"/>
    </source>
</evidence>
<reference evidence="3" key="1">
    <citation type="submission" date="2022-10" db="EMBL/GenBank/DDBJ databases">
        <title>Tapping the CABI collections for fungal endophytes: first genome assemblies for Collariella, Neodidymelliopsis, Ascochyta clinopodiicola, Didymella pomorum, Didymosphaeria variabile, Neocosmospora piperis and Neocucurbitaria cava.</title>
        <authorList>
            <person name="Hill R."/>
        </authorList>
    </citation>
    <scope>NUCLEOTIDE SEQUENCE</scope>
    <source>
        <strain evidence="3">IMI 355082</strain>
    </source>
</reference>
<dbReference type="PANTHER" id="PTHR31131:SF6">
    <property type="entry name" value="CASTOR ACT DOMAIN-CONTAINING PROTEIN"/>
    <property type="match status" value="1"/>
</dbReference>
<dbReference type="Pfam" id="PF13840">
    <property type="entry name" value="ACT_7"/>
    <property type="match status" value="1"/>
</dbReference>
<evidence type="ECO:0000256" key="1">
    <source>
        <dbReference type="SAM" id="MobiDB-lite"/>
    </source>
</evidence>
<dbReference type="InterPro" id="IPR045865">
    <property type="entry name" value="ACT-like_dom_sf"/>
</dbReference>
<feature type="domain" description="CASTOR ACT" evidence="2">
    <location>
        <begin position="103"/>
        <end position="162"/>
    </location>
</feature>
<protein>
    <recommendedName>
        <fullName evidence="2">CASTOR ACT domain-containing protein</fullName>
    </recommendedName>
</protein>
<dbReference type="GO" id="GO:0006520">
    <property type="term" value="P:amino acid metabolic process"/>
    <property type="evidence" value="ECO:0007669"/>
    <property type="project" value="UniProtKB-ARBA"/>
</dbReference>
<dbReference type="InterPro" id="IPR051719">
    <property type="entry name" value="CASTOR_mTORC1"/>
</dbReference>
<organism evidence="3 4">
    <name type="scientific">Gnomoniopsis smithogilvyi</name>
    <dbReference type="NCBI Taxonomy" id="1191159"/>
    <lineage>
        <taxon>Eukaryota</taxon>
        <taxon>Fungi</taxon>
        <taxon>Dikarya</taxon>
        <taxon>Ascomycota</taxon>
        <taxon>Pezizomycotina</taxon>
        <taxon>Sordariomycetes</taxon>
        <taxon>Sordariomycetidae</taxon>
        <taxon>Diaporthales</taxon>
        <taxon>Gnomoniaceae</taxon>
        <taxon>Gnomoniopsis</taxon>
    </lineage>
</organism>
<dbReference type="AlphaFoldDB" id="A0A9W9CV61"/>
<gene>
    <name evidence="3" type="ORF">N0V93_006917</name>
</gene>
<proteinExistence type="predicted"/>
<dbReference type="OrthoDB" id="58529at2759"/>
<dbReference type="SUPFAM" id="SSF55021">
    <property type="entry name" value="ACT-like"/>
    <property type="match status" value="1"/>
</dbReference>
<dbReference type="Gene3D" id="3.30.2130.10">
    <property type="entry name" value="VC0802-like"/>
    <property type="match status" value="2"/>
</dbReference>
<dbReference type="InterPro" id="IPR027795">
    <property type="entry name" value="CASTOR_ACT_dom"/>
</dbReference>
<evidence type="ECO:0000313" key="4">
    <source>
        <dbReference type="Proteomes" id="UP001140453"/>
    </source>
</evidence>
<name>A0A9W9CV61_9PEZI</name>
<keyword evidence="4" id="KW-1185">Reference proteome</keyword>
<dbReference type="GO" id="GO:0046394">
    <property type="term" value="P:carboxylic acid biosynthetic process"/>
    <property type="evidence" value="ECO:0007669"/>
    <property type="project" value="UniProtKB-ARBA"/>
</dbReference>